<dbReference type="Pfam" id="PF13715">
    <property type="entry name" value="CarbopepD_reg_2"/>
    <property type="match status" value="1"/>
</dbReference>
<evidence type="ECO:0000313" key="5">
    <source>
        <dbReference type="Proteomes" id="UP000261284"/>
    </source>
</evidence>
<evidence type="ECO:0000259" key="3">
    <source>
        <dbReference type="Pfam" id="PF07715"/>
    </source>
</evidence>
<dbReference type="Gene3D" id="2.170.130.10">
    <property type="entry name" value="TonB-dependent receptor, plug domain"/>
    <property type="match status" value="1"/>
</dbReference>
<comment type="subcellular location">
    <subcellularLocation>
        <location evidence="2">Cell outer membrane</location>
        <topology evidence="2">Multi-pass membrane protein</topology>
    </subcellularLocation>
</comment>
<keyword evidence="2" id="KW-0812">Transmembrane</keyword>
<comment type="caution">
    <text evidence="4">The sequence shown here is derived from an EMBL/GenBank/DDBJ whole genome shotgun (WGS) entry which is preliminary data.</text>
</comment>
<evidence type="ECO:0000256" key="1">
    <source>
        <dbReference type="ARBA" id="ARBA00022729"/>
    </source>
</evidence>
<dbReference type="NCBIfam" id="TIGR04057">
    <property type="entry name" value="SusC_RagA_signa"/>
    <property type="match status" value="1"/>
</dbReference>
<comment type="similarity">
    <text evidence="2">Belongs to the TonB-dependent receptor family.</text>
</comment>
<keyword evidence="2" id="KW-0998">Cell outer membrane</keyword>
<keyword evidence="2" id="KW-0813">Transport</keyword>
<keyword evidence="4" id="KW-0675">Receptor</keyword>
<dbReference type="GO" id="GO:0044718">
    <property type="term" value="P:siderophore transmembrane transport"/>
    <property type="evidence" value="ECO:0007669"/>
    <property type="project" value="TreeGrafter"/>
</dbReference>
<dbReference type="AlphaFoldDB" id="A0A3E1NKX4"/>
<dbReference type="Pfam" id="PF07715">
    <property type="entry name" value="Plug"/>
    <property type="match status" value="1"/>
</dbReference>
<dbReference type="PANTHER" id="PTHR30069:SF29">
    <property type="entry name" value="HEMOGLOBIN AND HEMOGLOBIN-HAPTOGLOBIN-BINDING PROTEIN 1-RELATED"/>
    <property type="match status" value="1"/>
</dbReference>
<keyword evidence="5" id="KW-1185">Reference proteome</keyword>
<sequence>MKHCLHLFAQRRQKILLPGATPLLKSCLLLLFAFLFTLAGKAQTTTTVTGTVTDSTGKPLQGVTVTANSSKKKTVTNETGAFSIKVAAADTKLSFSYIGMRPFEQQLNGSSAYTIAMITENAGLSDVIVVGYGTQKKTAVTGAIVSVTSKDIERVHSGATVSSTLAGKLPGVTFRMADGRPGAAANIQIRNMGAALYVIDGIQQDASQFNNISPNDIENISVLKDAAAAIYGVRAGNGVVVVTTKKGAVGRNNINVDAYAGFQQWFRFPNVVNNSYDYMRYLAEAQVNSNGSTSITQEELDKYKQGASAGKQYRSFDWRKYVMSNNNAPQNSINISINGGSDKVSYYVSGSNFHQNSVLGKEYKFDRSNIQSNVTAKLATGLRAGMDINGRIESYENPGVPGLDDYFLARFAVLRNTPLERPYANDNPAYLNNTGHPESNYAFLNESLSGRYRSDKRVINPIFHVDLDIPHVKGLTLRGVYSYFYSDYLLNNTEYTYKAYTYNEADSTYNVTGGSTNPWREREQIKQINTNAQLQLNYNNTFGKHTVGATVVAERIRSTYTRNWIHASPVSNNLPLIYFPTADQYQDSQTEETRIGYIGRLTYNYANTYFIDGTIRRDASYLFAPGHRVGYFPGVSAGWRMTEEPWFKSLLHNRIDIITDIKLRASYGLTGDDRSLTDATQPIVTPYSYLPGYNYNVGTAIIDGNSVTVAADKGLPSTGITWLKSRMTDVGMDFSLLKGHLNGTVDYFYRKRTGLPGVKNDVQLPLEAGYSLPSESLGSDARYGAEFSLNYNGHINKVNFNVGGNFSIVRSKFLHSYNPIFFNSLDQYYSSQENRLNNYAMGYTVTGQFTSQDQINNYKINIDGKGNKTLLPGDLIYADLNGDGKINYQDTRPIGYGYGAQPEMNFGFTIGAAYKGFDFHADFSGAAGYSWYQNWEMRWAFQNNGNLNSIFEDRWHRANPLDPNSAWIPGKYPPNRVNPGTSHSDYSLDGNNPVTNTFWTHNVTSLRARTIEIGYTIPSAITKKAGIQRARFYVNGYNLFSFDNLKQYGIDPEVIDDNGLQFPQSRVINFGVNLTF</sequence>
<dbReference type="InterPro" id="IPR037066">
    <property type="entry name" value="Plug_dom_sf"/>
</dbReference>
<keyword evidence="1" id="KW-0732">Signal</keyword>
<name>A0A3E1NKX4_9BACT</name>
<dbReference type="SUPFAM" id="SSF56935">
    <property type="entry name" value="Porins"/>
    <property type="match status" value="1"/>
</dbReference>
<feature type="domain" description="TonB-dependent receptor plug" evidence="3">
    <location>
        <begin position="137"/>
        <end position="239"/>
    </location>
</feature>
<dbReference type="PROSITE" id="PS52016">
    <property type="entry name" value="TONB_DEPENDENT_REC_3"/>
    <property type="match status" value="1"/>
</dbReference>
<reference evidence="4 5" key="1">
    <citation type="submission" date="2018-08" db="EMBL/GenBank/DDBJ databases">
        <title>Chitinophagaceae sp. K23C18032701, a novel bacterium isolated from forest soil.</title>
        <authorList>
            <person name="Wang C."/>
        </authorList>
    </citation>
    <scope>NUCLEOTIDE SEQUENCE [LARGE SCALE GENOMIC DNA]</scope>
    <source>
        <strain evidence="4 5">K23C18032701</strain>
    </source>
</reference>
<dbReference type="InterPro" id="IPR023996">
    <property type="entry name" value="TonB-dep_OMP_SusC/RagA"/>
</dbReference>
<dbReference type="Proteomes" id="UP000261284">
    <property type="component" value="Unassembled WGS sequence"/>
</dbReference>
<keyword evidence="2" id="KW-1134">Transmembrane beta strand</keyword>
<gene>
    <name evidence="4" type="ORF">DXN05_06720</name>
</gene>
<dbReference type="GO" id="GO:0009279">
    <property type="term" value="C:cell outer membrane"/>
    <property type="evidence" value="ECO:0007669"/>
    <property type="project" value="UniProtKB-SubCell"/>
</dbReference>
<dbReference type="InterPro" id="IPR012910">
    <property type="entry name" value="Plug_dom"/>
</dbReference>
<keyword evidence="2" id="KW-0472">Membrane</keyword>
<evidence type="ECO:0000256" key="2">
    <source>
        <dbReference type="PROSITE-ProRule" id="PRU01360"/>
    </source>
</evidence>
<dbReference type="EMBL" id="QTJU01000002">
    <property type="protein sequence ID" value="RFM28494.1"/>
    <property type="molecule type" value="Genomic_DNA"/>
</dbReference>
<evidence type="ECO:0000313" key="4">
    <source>
        <dbReference type="EMBL" id="RFM28494.1"/>
    </source>
</evidence>
<dbReference type="RefSeq" id="WP_116846484.1">
    <property type="nucleotide sequence ID" value="NZ_QTJU01000002.1"/>
</dbReference>
<dbReference type="InterPro" id="IPR023997">
    <property type="entry name" value="TonB-dep_OMP_SusC/RagA_CS"/>
</dbReference>
<organism evidence="4 5">
    <name type="scientific">Deminuibacter soli</name>
    <dbReference type="NCBI Taxonomy" id="2291815"/>
    <lineage>
        <taxon>Bacteria</taxon>
        <taxon>Pseudomonadati</taxon>
        <taxon>Bacteroidota</taxon>
        <taxon>Chitinophagia</taxon>
        <taxon>Chitinophagales</taxon>
        <taxon>Chitinophagaceae</taxon>
        <taxon>Deminuibacter</taxon>
    </lineage>
</organism>
<accession>A0A3E1NKX4</accession>
<dbReference type="Gene3D" id="2.60.40.1120">
    <property type="entry name" value="Carboxypeptidase-like, regulatory domain"/>
    <property type="match status" value="1"/>
</dbReference>
<proteinExistence type="inferred from homology"/>
<protein>
    <submittedName>
        <fullName evidence="4">TonB-dependent receptor</fullName>
    </submittedName>
</protein>
<dbReference type="GO" id="GO:0015344">
    <property type="term" value="F:siderophore uptake transmembrane transporter activity"/>
    <property type="evidence" value="ECO:0007669"/>
    <property type="project" value="TreeGrafter"/>
</dbReference>
<dbReference type="NCBIfam" id="TIGR04056">
    <property type="entry name" value="OMP_RagA_SusC"/>
    <property type="match status" value="1"/>
</dbReference>
<dbReference type="OrthoDB" id="9768177at2"/>
<dbReference type="SUPFAM" id="SSF49464">
    <property type="entry name" value="Carboxypeptidase regulatory domain-like"/>
    <property type="match status" value="1"/>
</dbReference>
<dbReference type="InterPro" id="IPR039426">
    <property type="entry name" value="TonB-dep_rcpt-like"/>
</dbReference>
<dbReference type="InterPro" id="IPR008969">
    <property type="entry name" value="CarboxyPept-like_regulatory"/>
</dbReference>
<dbReference type="PANTHER" id="PTHR30069">
    <property type="entry name" value="TONB-DEPENDENT OUTER MEMBRANE RECEPTOR"/>
    <property type="match status" value="1"/>
</dbReference>